<evidence type="ECO:0000313" key="2">
    <source>
        <dbReference type="Proteomes" id="UP000886934"/>
    </source>
</evidence>
<accession>A0A7I8HW06</accession>
<organism evidence="1 2">
    <name type="scientific">Aeromonas caviae</name>
    <name type="common">Aeromonas punctata</name>
    <dbReference type="NCBI Taxonomy" id="648"/>
    <lineage>
        <taxon>Bacteria</taxon>
        <taxon>Pseudomonadati</taxon>
        <taxon>Pseudomonadota</taxon>
        <taxon>Gammaproteobacteria</taxon>
        <taxon>Aeromonadales</taxon>
        <taxon>Aeromonadaceae</taxon>
        <taxon>Aeromonas</taxon>
    </lineage>
</organism>
<reference evidence="1" key="1">
    <citation type="submission" date="2021-07" db="EMBL/GenBank/DDBJ databases">
        <title>Draft genome sequence of carbapenem-resistant Aeromonas spp. in Japan.</title>
        <authorList>
            <person name="Maehana S."/>
            <person name="Suzuki M."/>
            <person name="Kitasato H."/>
        </authorList>
    </citation>
    <scope>NUCLEOTIDE SEQUENCE</scope>
    <source>
        <strain evidence="1">KAM351</strain>
    </source>
</reference>
<dbReference type="InterPro" id="IPR023214">
    <property type="entry name" value="HAD_sf"/>
</dbReference>
<dbReference type="RefSeq" id="WP_103254816.1">
    <property type="nucleotide sequence ID" value="NZ_AP024136.1"/>
</dbReference>
<protein>
    <submittedName>
        <fullName evidence="1">Uncharacterized protein</fullName>
    </submittedName>
</protein>
<sequence length="240" mass="27767">MKYKINDDVVVISVDIFDTLLLRDGTSEDVRFYLISKKIHQLSGSKKSNVDRIFFSRYKSHHWLYDLYDKKVIPEPSIHKILEIQQALLVDPEINNELLLKAEMLVESNLLTLNTGLANELTKQEARGKKIVLFSDMYLSSDFVRELLKLKGVKFNYEVFMSSEVGVSKHRGDAFSWLANRYGVSTNNIHHLGDNYNGDYINARANQVNATLTPRTAFFYYKEQIMKKLGHIILRGKWNG</sequence>
<dbReference type="EMBL" id="BPNN01000008">
    <property type="protein sequence ID" value="GJA62266.1"/>
    <property type="molecule type" value="Genomic_DNA"/>
</dbReference>
<name>A0A7I8HW06_AERCA</name>
<dbReference type="Gene3D" id="1.10.150.400">
    <property type="match status" value="1"/>
</dbReference>
<dbReference type="InterPro" id="IPR036412">
    <property type="entry name" value="HAD-like_sf"/>
</dbReference>
<gene>
    <name evidence="1" type="ORF">KAM351_08770</name>
</gene>
<evidence type="ECO:0000313" key="1">
    <source>
        <dbReference type="EMBL" id="GJA62266.1"/>
    </source>
</evidence>
<proteinExistence type="predicted"/>
<dbReference type="AlphaFoldDB" id="A0A7I8HW06"/>
<dbReference type="Proteomes" id="UP000886934">
    <property type="component" value="Unassembled WGS sequence"/>
</dbReference>
<comment type="caution">
    <text evidence="1">The sequence shown here is derived from an EMBL/GenBank/DDBJ whole genome shotgun (WGS) entry which is preliminary data.</text>
</comment>
<dbReference type="SUPFAM" id="SSF56784">
    <property type="entry name" value="HAD-like"/>
    <property type="match status" value="1"/>
</dbReference>
<dbReference type="Gene3D" id="3.40.50.1000">
    <property type="entry name" value="HAD superfamily/HAD-like"/>
    <property type="match status" value="1"/>
</dbReference>